<comment type="caution">
    <text evidence="8">The sequence shown here is derived from an EMBL/GenBank/DDBJ whole genome shotgun (WGS) entry which is preliminary data.</text>
</comment>
<dbReference type="NCBIfam" id="TIGR00765">
    <property type="entry name" value="yihY_not_rbn"/>
    <property type="match status" value="1"/>
</dbReference>
<evidence type="ECO:0000313" key="7">
    <source>
        <dbReference type="EMBL" id="TDO23476.1"/>
    </source>
</evidence>
<evidence type="ECO:0000256" key="2">
    <source>
        <dbReference type="ARBA" id="ARBA00022475"/>
    </source>
</evidence>
<dbReference type="Proteomes" id="UP000295741">
    <property type="component" value="Unassembled WGS sequence"/>
</dbReference>
<protein>
    <submittedName>
        <fullName evidence="8">Membrane protein</fullName>
    </submittedName>
</protein>
<dbReference type="EMBL" id="SNWP01000016">
    <property type="protein sequence ID" value="TDO23476.1"/>
    <property type="molecule type" value="Genomic_DNA"/>
</dbReference>
<dbReference type="InterPro" id="IPR017039">
    <property type="entry name" value="Virul_fac_BrkB"/>
</dbReference>
<accession>A0A4R6IRM7</accession>
<comment type="subcellular location">
    <subcellularLocation>
        <location evidence="1">Cell membrane</location>
        <topology evidence="1">Multi-pass membrane protein</topology>
    </subcellularLocation>
</comment>
<evidence type="ECO:0000313" key="9">
    <source>
        <dbReference type="Proteomes" id="UP000295741"/>
    </source>
</evidence>
<dbReference type="Pfam" id="PF03631">
    <property type="entry name" value="Virul_fac_BrkB"/>
    <property type="match status" value="1"/>
</dbReference>
<feature type="transmembrane region" description="Helical" evidence="6">
    <location>
        <begin position="120"/>
        <end position="140"/>
    </location>
</feature>
<reference evidence="8 9" key="1">
    <citation type="submission" date="2019-03" db="EMBL/GenBank/DDBJ databases">
        <title>Genomic Encyclopedia of Archaeal and Bacterial Type Strains, Phase II (KMG-II): from individual species to whole genera.</title>
        <authorList>
            <person name="Goeker M."/>
        </authorList>
    </citation>
    <scope>NUCLEOTIDE SEQUENCE [LARGE SCALE GENOMIC DNA]</scope>
    <source>
        <strain evidence="8 9">DSM 28323</strain>
    </source>
</reference>
<dbReference type="AlphaFoldDB" id="A0A4R6IRM7"/>
<evidence type="ECO:0000313" key="8">
    <source>
        <dbReference type="EMBL" id="TDO25079.1"/>
    </source>
</evidence>
<evidence type="ECO:0000256" key="4">
    <source>
        <dbReference type="ARBA" id="ARBA00022989"/>
    </source>
</evidence>
<evidence type="ECO:0000256" key="5">
    <source>
        <dbReference type="ARBA" id="ARBA00023136"/>
    </source>
</evidence>
<gene>
    <name evidence="8" type="ORF">BC659_3094</name>
    <name evidence="7" type="ORF">BC659_3336</name>
</gene>
<dbReference type="PANTHER" id="PTHR30213">
    <property type="entry name" value="INNER MEMBRANE PROTEIN YHJD"/>
    <property type="match status" value="1"/>
</dbReference>
<organism evidence="8 9">
    <name type="scientific">Sediminibacterium goheungense</name>
    <dbReference type="NCBI Taxonomy" id="1086393"/>
    <lineage>
        <taxon>Bacteria</taxon>
        <taxon>Pseudomonadati</taxon>
        <taxon>Bacteroidota</taxon>
        <taxon>Chitinophagia</taxon>
        <taxon>Chitinophagales</taxon>
        <taxon>Chitinophagaceae</taxon>
        <taxon>Sediminibacterium</taxon>
    </lineage>
</organism>
<feature type="transmembrane region" description="Helical" evidence="6">
    <location>
        <begin position="54"/>
        <end position="76"/>
    </location>
</feature>
<sequence length="323" mass="36672">MIKLQRLIISWKPIAFVIRKSKTLHVPGFQGLPLFDVVVFFFKQINKVGLNERAAAISFNLIMALPAALLFLFSLIPYFPEAMHVDKQILSLFKDITPDTKTYRFLSNIVQGLMEKHVGIFSFGFLLLIFYASNAMIGIIRTFDRSIQQQKGFIFHQRWRAIQMTAILILLVIGSSLILIGQQQLSALMNSLFKIGDATRDKLLPLWNALRWLVIIGLVFYGIALTYRYGPSVTKRWKLVSPGSLLATFLTLATTLVFSYWVSLFASSSYNRIYGSIGTVLILMLLMYINSLILLIGFELNVSITYLTKEAELRQQKEAAQPA</sequence>
<feature type="transmembrane region" description="Helical" evidence="6">
    <location>
        <begin position="209"/>
        <end position="227"/>
    </location>
</feature>
<feature type="transmembrane region" description="Helical" evidence="6">
    <location>
        <begin position="161"/>
        <end position="181"/>
    </location>
</feature>
<keyword evidence="9" id="KW-1185">Reference proteome</keyword>
<keyword evidence="4 6" id="KW-1133">Transmembrane helix</keyword>
<keyword evidence="2" id="KW-1003">Cell membrane</keyword>
<proteinExistence type="predicted"/>
<name>A0A4R6IRM7_9BACT</name>
<dbReference type="PANTHER" id="PTHR30213:SF0">
    <property type="entry name" value="UPF0761 MEMBRANE PROTEIN YIHY"/>
    <property type="match status" value="1"/>
</dbReference>
<keyword evidence="5 6" id="KW-0472">Membrane</keyword>
<dbReference type="PIRSF" id="PIRSF035875">
    <property type="entry name" value="RNase_BN"/>
    <property type="match status" value="1"/>
</dbReference>
<evidence type="ECO:0000256" key="6">
    <source>
        <dbReference type="SAM" id="Phobius"/>
    </source>
</evidence>
<dbReference type="RefSeq" id="WP_162847451.1">
    <property type="nucleotide sequence ID" value="NZ_SNWP01000014.1"/>
</dbReference>
<feature type="transmembrane region" description="Helical" evidence="6">
    <location>
        <begin position="239"/>
        <end position="261"/>
    </location>
</feature>
<dbReference type="GO" id="GO:0005886">
    <property type="term" value="C:plasma membrane"/>
    <property type="evidence" value="ECO:0007669"/>
    <property type="project" value="UniProtKB-SubCell"/>
</dbReference>
<dbReference type="EMBL" id="SNWP01000014">
    <property type="protein sequence ID" value="TDO25079.1"/>
    <property type="molecule type" value="Genomic_DNA"/>
</dbReference>
<keyword evidence="3 6" id="KW-0812">Transmembrane</keyword>
<evidence type="ECO:0000256" key="1">
    <source>
        <dbReference type="ARBA" id="ARBA00004651"/>
    </source>
</evidence>
<evidence type="ECO:0000256" key="3">
    <source>
        <dbReference type="ARBA" id="ARBA00022692"/>
    </source>
</evidence>
<feature type="transmembrane region" description="Helical" evidence="6">
    <location>
        <begin position="273"/>
        <end position="298"/>
    </location>
</feature>